<protein>
    <submittedName>
        <fullName evidence="1">Uncharacterized protein</fullName>
    </submittedName>
</protein>
<sequence>MNYYPTFYPSYPYPYLYPHYAQRSPSYPPVNTQQFQVSTQHQLELLQDASLLANKLIKSPALLKQIKEAAQESKIATVKSLLEKTGVKSHLDVVYNPDSIRILLSNKDPKIDYGHLAMAIQW</sequence>
<keyword evidence="2" id="KW-1185">Reference proteome</keyword>
<dbReference type="Pfam" id="PF26344">
    <property type="entry name" value="YuzC"/>
    <property type="match status" value="1"/>
</dbReference>
<dbReference type="OrthoDB" id="2615349at2"/>
<evidence type="ECO:0000313" key="2">
    <source>
        <dbReference type="Proteomes" id="UP000037558"/>
    </source>
</evidence>
<name>A0A0M0LBX4_9BACI</name>
<accession>A0A0M0LBX4</accession>
<dbReference type="PATRIC" id="fig|284581.3.peg.175"/>
<dbReference type="EMBL" id="LILC01000005">
    <property type="protein sequence ID" value="KOO48511.1"/>
    <property type="molecule type" value="Genomic_DNA"/>
</dbReference>
<comment type="caution">
    <text evidence="1">The sequence shown here is derived from an EMBL/GenBank/DDBJ whole genome shotgun (WGS) entry which is preliminary data.</text>
</comment>
<proteinExistence type="predicted"/>
<reference evidence="2" key="1">
    <citation type="submission" date="2015-08" db="EMBL/GenBank/DDBJ databases">
        <title>Fjat-14210 dsm16467.</title>
        <authorList>
            <person name="Liu B."/>
            <person name="Wang J."/>
            <person name="Zhu Y."/>
            <person name="Liu G."/>
            <person name="Chen Q."/>
            <person name="Chen Z."/>
            <person name="Lan J."/>
            <person name="Che J."/>
            <person name="Ge C."/>
            <person name="Shi H."/>
            <person name="Pan Z."/>
            <person name="Liu X."/>
        </authorList>
    </citation>
    <scope>NUCLEOTIDE SEQUENCE [LARGE SCALE GENOMIC DNA]</scope>
    <source>
        <strain evidence="2">DSM 16467</strain>
    </source>
</reference>
<dbReference type="AlphaFoldDB" id="A0A0M0LBX4"/>
<gene>
    <name evidence="1" type="ORF">AMD01_04600</name>
</gene>
<evidence type="ECO:0000313" key="1">
    <source>
        <dbReference type="EMBL" id="KOO48511.1"/>
    </source>
</evidence>
<dbReference type="Proteomes" id="UP000037558">
    <property type="component" value="Unassembled WGS sequence"/>
</dbReference>
<dbReference type="InterPro" id="IPR058870">
    <property type="entry name" value="YuzC"/>
</dbReference>
<dbReference type="RefSeq" id="WP_053400232.1">
    <property type="nucleotide sequence ID" value="NZ_JAUKEN010000003.1"/>
</dbReference>
<organism evidence="1 2">
    <name type="scientific">Priestia koreensis</name>
    <dbReference type="NCBI Taxonomy" id="284581"/>
    <lineage>
        <taxon>Bacteria</taxon>
        <taxon>Bacillati</taxon>
        <taxon>Bacillota</taxon>
        <taxon>Bacilli</taxon>
        <taxon>Bacillales</taxon>
        <taxon>Bacillaceae</taxon>
        <taxon>Priestia</taxon>
    </lineage>
</organism>